<dbReference type="Proteomes" id="UP000032160">
    <property type="component" value="Chromosome I"/>
</dbReference>
<dbReference type="AlphaFoldDB" id="X5MA76"/>
<gene>
    <name evidence="3" type="ORF">BN1012_Phect2450</name>
</gene>
<evidence type="ECO:0000313" key="4">
    <source>
        <dbReference type="Proteomes" id="UP000032160"/>
    </source>
</evidence>
<organism evidence="3 4">
    <name type="scientific">Candidatus Phaeomarinibacter ectocarpi</name>
    <dbReference type="NCBI Taxonomy" id="1458461"/>
    <lineage>
        <taxon>Bacteria</taxon>
        <taxon>Pseudomonadati</taxon>
        <taxon>Pseudomonadota</taxon>
        <taxon>Alphaproteobacteria</taxon>
        <taxon>Hyphomicrobiales</taxon>
        <taxon>Parvibaculaceae</taxon>
        <taxon>Candidatus Phaeomarinibacter</taxon>
    </lineage>
</organism>
<sequence>MAAAKKTAKKTTTRRRPAQQKTRRPASPARVAAHTVLDTVEGNIADGIAAVRAIVDAKDIQAAMDEQRKYATSAVKRTRQGAEKVGEISLKAIQDAGKPIVDRVKKATTRVDNTLDEAVGRAA</sequence>
<reference evidence="3 4" key="1">
    <citation type="journal article" date="2014" name="Front. Genet.">
        <title>Genome and metabolic network of "Candidatus Phaeomarinobacter ectocarpi" Ec32, a new candidate genus of Alphaproteobacteria frequently associated with brown algae.</title>
        <authorList>
            <person name="Dittami S.M."/>
            <person name="Barbeyron T."/>
            <person name="Boyen C."/>
            <person name="Cambefort J."/>
            <person name="Collet G."/>
            <person name="Delage L."/>
            <person name="Gobet A."/>
            <person name="Groisillier A."/>
            <person name="Leblanc C."/>
            <person name="Michel G."/>
            <person name="Scornet D."/>
            <person name="Siegel A."/>
            <person name="Tapia J.E."/>
            <person name="Tonon T."/>
        </authorList>
    </citation>
    <scope>NUCLEOTIDE SEQUENCE [LARGE SCALE GENOMIC DNA]</scope>
    <source>
        <strain evidence="3 4">Ec32</strain>
    </source>
</reference>
<proteinExistence type="predicted"/>
<feature type="domain" description="Phasin" evidence="2">
    <location>
        <begin position="33"/>
        <end position="103"/>
    </location>
</feature>
<dbReference type="KEGG" id="pect:BN1012_Phect2450"/>
<name>X5MA76_9HYPH</name>
<protein>
    <recommendedName>
        <fullName evidence="2">Phasin domain-containing protein</fullName>
    </recommendedName>
</protein>
<feature type="region of interest" description="Disordered" evidence="1">
    <location>
        <begin position="1"/>
        <end position="31"/>
    </location>
</feature>
<evidence type="ECO:0000256" key="1">
    <source>
        <dbReference type="SAM" id="MobiDB-lite"/>
    </source>
</evidence>
<evidence type="ECO:0000259" key="2">
    <source>
        <dbReference type="Pfam" id="PF09361"/>
    </source>
</evidence>
<dbReference type="HOGENOM" id="CLU_2011124_0_0_5"/>
<dbReference type="Pfam" id="PF09361">
    <property type="entry name" value="Phasin_2"/>
    <property type="match status" value="1"/>
</dbReference>
<dbReference type="EMBL" id="HG966617">
    <property type="protein sequence ID" value="CDO60663.1"/>
    <property type="molecule type" value="Genomic_DNA"/>
</dbReference>
<dbReference type="InterPro" id="IPR018968">
    <property type="entry name" value="Phasin"/>
</dbReference>
<feature type="compositionally biased region" description="Basic residues" evidence="1">
    <location>
        <begin position="1"/>
        <end position="24"/>
    </location>
</feature>
<accession>X5MA76</accession>
<dbReference type="RefSeq" id="WP_043948656.1">
    <property type="nucleotide sequence ID" value="NZ_HG966617.1"/>
</dbReference>
<keyword evidence="4" id="KW-1185">Reference proteome</keyword>
<evidence type="ECO:0000313" key="3">
    <source>
        <dbReference type="EMBL" id="CDO60663.1"/>
    </source>
</evidence>